<dbReference type="InterPro" id="IPR008972">
    <property type="entry name" value="Cupredoxin"/>
</dbReference>
<dbReference type="PANTHER" id="PTHR36507">
    <property type="entry name" value="BLL1555 PROTEIN"/>
    <property type="match status" value="1"/>
</dbReference>
<organism evidence="2 3">
    <name type="scientific">Candidatus Nitrososphaera evergladensis SR1</name>
    <dbReference type="NCBI Taxonomy" id="1459636"/>
    <lineage>
        <taxon>Archaea</taxon>
        <taxon>Nitrososphaerota</taxon>
        <taxon>Nitrososphaeria</taxon>
        <taxon>Nitrososphaerales</taxon>
        <taxon>Nitrososphaeraceae</taxon>
        <taxon>Nitrososphaera</taxon>
    </lineage>
</organism>
<dbReference type="Gene3D" id="2.60.40.420">
    <property type="entry name" value="Cupredoxins - blue copper proteins"/>
    <property type="match status" value="1"/>
</dbReference>
<reference evidence="2 3" key="1">
    <citation type="journal article" date="2014" name="PLoS ONE">
        <title>Genome Sequence of Candidatus Nitrososphaera evergladensis from Group I.1b Enriched from Everglades Soil Reveals Novel Genomic Features of the Ammonia-Oxidizing Archaea.</title>
        <authorList>
            <person name="Zhalnina K.V."/>
            <person name="Dias R."/>
            <person name="Leonard M.T."/>
            <person name="Dorr de Quadros P."/>
            <person name="Camargo F.A."/>
            <person name="Drew J.C."/>
            <person name="Farmerie W.G."/>
            <person name="Daroub S.H."/>
            <person name="Triplett E.W."/>
        </authorList>
    </citation>
    <scope>NUCLEOTIDE SEQUENCE [LARGE SCALE GENOMIC DNA]</scope>
    <source>
        <strain evidence="2 3">SR1</strain>
    </source>
</reference>
<dbReference type="RefSeq" id="WP_148701693.1">
    <property type="nucleotide sequence ID" value="NZ_CP007174.1"/>
</dbReference>
<protein>
    <recommendedName>
        <fullName evidence="4">Plastocyanin</fullName>
    </recommendedName>
</protein>
<feature type="compositionally biased region" description="Low complexity" evidence="1">
    <location>
        <begin position="14"/>
        <end position="39"/>
    </location>
</feature>
<dbReference type="GeneID" id="41598887"/>
<evidence type="ECO:0008006" key="4">
    <source>
        <dbReference type="Google" id="ProtNLM"/>
    </source>
</evidence>
<dbReference type="SUPFAM" id="SSF49503">
    <property type="entry name" value="Cupredoxins"/>
    <property type="match status" value="1"/>
</dbReference>
<dbReference type="PANTHER" id="PTHR36507:SF1">
    <property type="entry name" value="BLL1555 PROTEIN"/>
    <property type="match status" value="1"/>
</dbReference>
<proteinExistence type="predicted"/>
<dbReference type="EMBL" id="CP007174">
    <property type="protein sequence ID" value="AIF85261.1"/>
    <property type="molecule type" value="Genomic_DNA"/>
</dbReference>
<accession>A0A075MUD5</accession>
<dbReference type="AlphaFoldDB" id="A0A075MUD5"/>
<dbReference type="STRING" id="1459636.NTE_03232"/>
<keyword evidence="3" id="KW-1185">Reference proteome</keyword>
<evidence type="ECO:0000256" key="1">
    <source>
        <dbReference type="SAM" id="MobiDB-lite"/>
    </source>
</evidence>
<dbReference type="Proteomes" id="UP000028194">
    <property type="component" value="Chromosome"/>
</dbReference>
<dbReference type="KEGG" id="nev:NTE_03232"/>
<dbReference type="InterPro" id="IPR052721">
    <property type="entry name" value="ET_Amicyanin"/>
</dbReference>
<dbReference type="HOGENOM" id="CLU_088474_0_0_2"/>
<name>A0A075MUD5_9ARCH</name>
<gene>
    <name evidence="2" type="ORF">NTE_03232</name>
</gene>
<feature type="region of interest" description="Disordered" evidence="1">
    <location>
        <begin position="1"/>
        <end position="46"/>
    </location>
</feature>
<sequence>MAVAGAASLTNASQEQFAQQQQDATKSPTSTSAATTVHAGSGGPVGPLTIFSPSRVEIKVGEKVVWTNPSLVSEPHTVTFMKDNSTFADFGSPFIVSKNTTFTPVSPGSNGEPFVVPNDNDTNIVVTLNKRSFFPVIINSEDKTSYLAPNAEYTMDGTEKYVNSGWIWPKDQAPQGVPPINQFAVTFTQAGTYNYVCLVHPWMKGQVVVAAE</sequence>
<evidence type="ECO:0000313" key="2">
    <source>
        <dbReference type="EMBL" id="AIF85261.1"/>
    </source>
</evidence>
<dbReference type="OrthoDB" id="4392at2157"/>
<evidence type="ECO:0000313" key="3">
    <source>
        <dbReference type="Proteomes" id="UP000028194"/>
    </source>
</evidence>